<evidence type="ECO:0008006" key="3">
    <source>
        <dbReference type="Google" id="ProtNLM"/>
    </source>
</evidence>
<keyword evidence="2" id="KW-1185">Reference proteome</keyword>
<protein>
    <recommendedName>
        <fullName evidence="3">F-box domain-containing protein</fullName>
    </recommendedName>
</protein>
<dbReference type="STRING" id="68775.A0A5C3LVG1"/>
<accession>A0A5C3LVG1</accession>
<feature type="non-terminal residue" evidence="1">
    <location>
        <position position="353"/>
    </location>
</feature>
<dbReference type="EMBL" id="ML213614">
    <property type="protein sequence ID" value="TFK36393.1"/>
    <property type="molecule type" value="Genomic_DNA"/>
</dbReference>
<reference evidence="1 2" key="1">
    <citation type="journal article" date="2019" name="Nat. Ecol. Evol.">
        <title>Megaphylogeny resolves global patterns of mushroom evolution.</title>
        <authorList>
            <person name="Varga T."/>
            <person name="Krizsan K."/>
            <person name="Foldi C."/>
            <person name="Dima B."/>
            <person name="Sanchez-Garcia M."/>
            <person name="Sanchez-Ramirez S."/>
            <person name="Szollosi G.J."/>
            <person name="Szarkandi J.G."/>
            <person name="Papp V."/>
            <person name="Albert L."/>
            <person name="Andreopoulos W."/>
            <person name="Angelini C."/>
            <person name="Antonin V."/>
            <person name="Barry K.W."/>
            <person name="Bougher N.L."/>
            <person name="Buchanan P."/>
            <person name="Buyck B."/>
            <person name="Bense V."/>
            <person name="Catcheside P."/>
            <person name="Chovatia M."/>
            <person name="Cooper J."/>
            <person name="Damon W."/>
            <person name="Desjardin D."/>
            <person name="Finy P."/>
            <person name="Geml J."/>
            <person name="Haridas S."/>
            <person name="Hughes K."/>
            <person name="Justo A."/>
            <person name="Karasinski D."/>
            <person name="Kautmanova I."/>
            <person name="Kiss B."/>
            <person name="Kocsube S."/>
            <person name="Kotiranta H."/>
            <person name="LaButti K.M."/>
            <person name="Lechner B.E."/>
            <person name="Liimatainen K."/>
            <person name="Lipzen A."/>
            <person name="Lukacs Z."/>
            <person name="Mihaltcheva S."/>
            <person name="Morgado L.N."/>
            <person name="Niskanen T."/>
            <person name="Noordeloos M.E."/>
            <person name="Ohm R.A."/>
            <person name="Ortiz-Santana B."/>
            <person name="Ovrebo C."/>
            <person name="Racz N."/>
            <person name="Riley R."/>
            <person name="Savchenko A."/>
            <person name="Shiryaev A."/>
            <person name="Soop K."/>
            <person name="Spirin V."/>
            <person name="Szebenyi C."/>
            <person name="Tomsovsky M."/>
            <person name="Tulloss R.E."/>
            <person name="Uehling J."/>
            <person name="Grigoriev I.V."/>
            <person name="Vagvolgyi C."/>
            <person name="Papp T."/>
            <person name="Martin F.M."/>
            <person name="Miettinen O."/>
            <person name="Hibbett D.S."/>
            <person name="Nagy L.G."/>
        </authorList>
    </citation>
    <scope>NUCLEOTIDE SEQUENCE [LARGE SCALE GENOMIC DNA]</scope>
    <source>
        <strain evidence="1 2">CBS 166.37</strain>
    </source>
</reference>
<dbReference type="Proteomes" id="UP000308652">
    <property type="component" value="Unassembled WGS sequence"/>
</dbReference>
<dbReference type="AlphaFoldDB" id="A0A5C3LVG1"/>
<evidence type="ECO:0000313" key="2">
    <source>
        <dbReference type="Proteomes" id="UP000308652"/>
    </source>
</evidence>
<evidence type="ECO:0000313" key="1">
    <source>
        <dbReference type="EMBL" id="TFK36393.1"/>
    </source>
</evidence>
<name>A0A5C3LVG1_9AGAR</name>
<gene>
    <name evidence="1" type="ORF">BDQ12DRAFT_590122</name>
</gene>
<dbReference type="OrthoDB" id="2745898at2759"/>
<organism evidence="1 2">
    <name type="scientific">Crucibulum laeve</name>
    <dbReference type="NCBI Taxonomy" id="68775"/>
    <lineage>
        <taxon>Eukaryota</taxon>
        <taxon>Fungi</taxon>
        <taxon>Dikarya</taxon>
        <taxon>Basidiomycota</taxon>
        <taxon>Agaricomycotina</taxon>
        <taxon>Agaricomycetes</taxon>
        <taxon>Agaricomycetidae</taxon>
        <taxon>Agaricales</taxon>
        <taxon>Agaricineae</taxon>
        <taxon>Nidulariaceae</taxon>
        <taxon>Crucibulum</taxon>
    </lineage>
</organism>
<sequence length="353" mass="40215">MASFSNAPLEIITEIIDALQDDSSTLRSCSQTCLALLPLCRKYIFRSITLTCGPRPRVQPRKYYRRGTITSFRKILDSDPVIADYVQNIIYRMGDCDIQNGDEMPRILGKLHRVRSFKIIGCSYGDSDWNKMHRKLRESLSRIIQSSVTHLEMEHFRNLPITIFIPWVKLTSLTLKDIQSTIVNYKTRKNFSPELVPQLQSFNFGVDVSRYVMSLVEARRCKDLPVIDFSHLQTLVVKVADHSDREAVNALIKVTEMLENLHYEVNDFADGYKGLAASINPSSFSTLKRLYLHFHLRNHTQDPLCGIDVELKALSGLTVIEEIDLDATVNTSNELGKLDSVLATGFPFLKQLT</sequence>
<proteinExistence type="predicted"/>
<dbReference type="SUPFAM" id="SSF52047">
    <property type="entry name" value="RNI-like"/>
    <property type="match status" value="1"/>
</dbReference>